<evidence type="ECO:0000256" key="3">
    <source>
        <dbReference type="ARBA" id="ARBA00009409"/>
    </source>
</evidence>
<evidence type="ECO:0000256" key="12">
    <source>
        <dbReference type="ARBA" id="ARBA00023268"/>
    </source>
</evidence>
<dbReference type="STRING" id="288705.RSal33209_0473"/>
<dbReference type="InterPro" id="IPR000214">
    <property type="entry name" value="Znf_DNA_glyclase/AP_lyase"/>
</dbReference>
<comment type="catalytic activity">
    <reaction evidence="14">
        <text>2'-deoxyribonucleotide-(2'-deoxyribose 5'-phosphate)-2'-deoxyribonucleotide-DNA = a 3'-end 2'-deoxyribonucleotide-(2,3-dehydro-2,3-deoxyribose 5'-phosphate)-DNA + a 5'-end 5'-phospho-2'-deoxyribonucleoside-DNA + H(+)</text>
        <dbReference type="Rhea" id="RHEA:66592"/>
        <dbReference type="Rhea" id="RHEA-COMP:13180"/>
        <dbReference type="Rhea" id="RHEA-COMP:16897"/>
        <dbReference type="Rhea" id="RHEA-COMP:17067"/>
        <dbReference type="ChEBI" id="CHEBI:15378"/>
        <dbReference type="ChEBI" id="CHEBI:136412"/>
        <dbReference type="ChEBI" id="CHEBI:157695"/>
        <dbReference type="ChEBI" id="CHEBI:167181"/>
        <dbReference type="EC" id="4.2.99.18"/>
    </reaction>
</comment>
<dbReference type="InterPro" id="IPR010663">
    <property type="entry name" value="Znf_FPG/IleRS"/>
</dbReference>
<proteinExistence type="inferred from homology"/>
<sequence>MPELPELVGLSTYLSSVLRGQLLESLQIASFTALKTAGVQPEEILRRAVESVRRHGKFVDIEFGASASDPSGIHLIFHLAKAGWLKYAAKSAGEKPAPVKPGGYITARMIFNDAKIDLTEAGTRKSLAIYLVRSQDEVPGIITLGPDPLSDEFTLEVLKAILAPKRAQIKDVLRDQKMIAGIGNAYSDEILHLARLSPFAASNSLTEDQMAALYQSIKSILREAVEAASGRPASDLKDTKRSGMRVHARTGQDCPECGDTVREVAFADRTLQYCPRCQTGGKLLADRRMSKLLK</sequence>
<evidence type="ECO:0000256" key="5">
    <source>
        <dbReference type="ARBA" id="ARBA00022763"/>
    </source>
</evidence>
<dbReference type="GO" id="GO:0006284">
    <property type="term" value="P:base-excision repair"/>
    <property type="evidence" value="ECO:0007669"/>
    <property type="project" value="InterPro"/>
</dbReference>
<dbReference type="Proteomes" id="UP000002007">
    <property type="component" value="Chromosome"/>
</dbReference>
<feature type="region of interest" description="Disordered" evidence="16">
    <location>
        <begin position="231"/>
        <end position="252"/>
    </location>
</feature>
<keyword evidence="8" id="KW-0862">Zinc</keyword>
<keyword evidence="7 19" id="KW-0378">Hydrolase</keyword>
<dbReference type="GO" id="GO:0003684">
    <property type="term" value="F:damaged DNA binding"/>
    <property type="evidence" value="ECO:0007669"/>
    <property type="project" value="InterPro"/>
</dbReference>
<evidence type="ECO:0000256" key="4">
    <source>
        <dbReference type="ARBA" id="ARBA00022723"/>
    </source>
</evidence>
<name>A9WM91_RENSM</name>
<dbReference type="PROSITE" id="PS51066">
    <property type="entry name" value="ZF_FPG_2"/>
    <property type="match status" value="1"/>
</dbReference>
<evidence type="ECO:0000256" key="1">
    <source>
        <dbReference type="ARBA" id="ARBA00001668"/>
    </source>
</evidence>
<comment type="similarity">
    <text evidence="3">Belongs to the FPG family.</text>
</comment>
<dbReference type="GO" id="GO:0034039">
    <property type="term" value="F:8-oxo-7,8-dihydroguanine DNA N-glycosylase activity"/>
    <property type="evidence" value="ECO:0007669"/>
    <property type="project" value="TreeGrafter"/>
</dbReference>
<dbReference type="KEGG" id="rsa:RSal33209_0473"/>
<dbReference type="GO" id="GO:0008270">
    <property type="term" value="F:zinc ion binding"/>
    <property type="evidence" value="ECO:0007669"/>
    <property type="project" value="UniProtKB-KW"/>
</dbReference>
<evidence type="ECO:0000256" key="10">
    <source>
        <dbReference type="ARBA" id="ARBA00023204"/>
    </source>
</evidence>
<dbReference type="CDD" id="cd08973">
    <property type="entry name" value="BaFpgNei_N_1"/>
    <property type="match status" value="1"/>
</dbReference>
<keyword evidence="13 19" id="KW-0326">Glycosidase</keyword>
<dbReference type="SMART" id="SM01232">
    <property type="entry name" value="H2TH"/>
    <property type="match status" value="1"/>
</dbReference>
<keyword evidence="5" id="KW-0227">DNA damage</keyword>
<keyword evidence="6 15" id="KW-0863">Zinc-finger</keyword>
<dbReference type="InterPro" id="IPR015886">
    <property type="entry name" value="H2TH_FPG"/>
</dbReference>
<dbReference type="PROSITE" id="PS01242">
    <property type="entry name" value="ZF_FPG_1"/>
    <property type="match status" value="1"/>
</dbReference>
<keyword evidence="4" id="KW-0479">Metal-binding</keyword>
<evidence type="ECO:0000256" key="2">
    <source>
        <dbReference type="ARBA" id="ARBA00001947"/>
    </source>
</evidence>
<organism evidence="19 20">
    <name type="scientific">Renibacterium salmoninarum (strain ATCC 33209 / DSM 20767 / JCM 11484 / NBRC 15589 / NCIMB 2235)</name>
    <dbReference type="NCBI Taxonomy" id="288705"/>
    <lineage>
        <taxon>Bacteria</taxon>
        <taxon>Bacillati</taxon>
        <taxon>Actinomycetota</taxon>
        <taxon>Actinomycetes</taxon>
        <taxon>Micrococcales</taxon>
        <taxon>Micrococcaceae</taxon>
        <taxon>Renibacterium</taxon>
    </lineage>
</organism>
<evidence type="ECO:0000256" key="14">
    <source>
        <dbReference type="ARBA" id="ARBA00044632"/>
    </source>
</evidence>
<protein>
    <submittedName>
        <fullName evidence="19">Formamidopyrimidine-DNA glycosylase</fullName>
        <ecNumber evidence="19">3.2.2.23</ecNumber>
    </submittedName>
</protein>
<evidence type="ECO:0000313" key="20">
    <source>
        <dbReference type="Proteomes" id="UP000002007"/>
    </source>
</evidence>
<evidence type="ECO:0000313" key="19">
    <source>
        <dbReference type="EMBL" id="ABY22223.1"/>
    </source>
</evidence>
<dbReference type="SUPFAM" id="SSF57716">
    <property type="entry name" value="Glucocorticoid receptor-like (DNA-binding domain)"/>
    <property type="match status" value="1"/>
</dbReference>
<evidence type="ECO:0000256" key="9">
    <source>
        <dbReference type="ARBA" id="ARBA00023125"/>
    </source>
</evidence>
<dbReference type="RefSeq" id="WP_012243927.1">
    <property type="nucleotide sequence ID" value="NC_010168.1"/>
</dbReference>
<dbReference type="GO" id="GO:0140078">
    <property type="term" value="F:class I DNA-(apurinic or apyrimidinic site) endonuclease activity"/>
    <property type="evidence" value="ECO:0007669"/>
    <property type="project" value="UniProtKB-EC"/>
</dbReference>
<accession>A9WM91</accession>
<feature type="domain" description="FPG-type" evidence="17">
    <location>
        <begin position="245"/>
        <end position="279"/>
    </location>
</feature>
<dbReference type="SMART" id="SM00898">
    <property type="entry name" value="Fapy_DNA_glyco"/>
    <property type="match status" value="1"/>
</dbReference>
<comment type="catalytic activity">
    <reaction evidence="1">
        <text>Hydrolysis of DNA containing ring-opened 7-methylguanine residues, releasing 2,6-diamino-4-hydroxy-5-(N-methyl)formamidopyrimidine.</text>
        <dbReference type="EC" id="3.2.2.23"/>
    </reaction>
</comment>
<evidence type="ECO:0000256" key="13">
    <source>
        <dbReference type="ARBA" id="ARBA00023295"/>
    </source>
</evidence>
<dbReference type="HOGENOM" id="CLU_038423_1_2_11"/>
<evidence type="ECO:0000256" key="6">
    <source>
        <dbReference type="ARBA" id="ARBA00022771"/>
    </source>
</evidence>
<dbReference type="PANTHER" id="PTHR22993">
    <property type="entry name" value="FORMAMIDOPYRIMIDINE-DNA GLYCOSYLASE"/>
    <property type="match status" value="1"/>
</dbReference>
<dbReference type="InterPro" id="IPR010979">
    <property type="entry name" value="Ribosomal_uS13-like_H2TH"/>
</dbReference>
<dbReference type="InterPro" id="IPR012319">
    <property type="entry name" value="FPG_cat"/>
</dbReference>
<dbReference type="InterPro" id="IPR035937">
    <property type="entry name" value="FPG_N"/>
</dbReference>
<dbReference type="InterPro" id="IPR015887">
    <property type="entry name" value="DNA_glyclase_Znf_dom_DNA_BS"/>
</dbReference>
<keyword evidence="10" id="KW-0234">DNA repair</keyword>
<reference evidence="20" key="1">
    <citation type="journal article" date="2008" name="J. Bacteriol.">
        <title>Genome sequence of the fish pathogen Renibacterium salmoninarum suggests reductive evolution away from an environmental Arthrobacter ancestor.</title>
        <authorList>
            <person name="Wiens G.D."/>
            <person name="Rockey D.D."/>
            <person name="Wu Z."/>
            <person name="Chang J."/>
            <person name="Levy R."/>
            <person name="Crane S."/>
            <person name="Chen D.S."/>
            <person name="Capri G.R."/>
            <person name="Burnett J.R."/>
            <person name="Sudheesh P.S."/>
            <person name="Schipma M.J."/>
            <person name="Burd H."/>
            <person name="Bhattacharyya A."/>
            <person name="Rhodes L.D."/>
            <person name="Kaul R."/>
            <person name="Strom M.S."/>
        </authorList>
    </citation>
    <scope>NUCLEOTIDE SEQUENCE [LARGE SCALE GENOMIC DNA]</scope>
    <source>
        <strain evidence="20">ATCC 33209 / DSM 20767 / JCM 11484 / NBRC 15589 / NCIMB 2235</strain>
    </source>
</reference>
<dbReference type="Pfam" id="PF01149">
    <property type="entry name" value="Fapy_DNA_glyco"/>
    <property type="match status" value="1"/>
</dbReference>
<evidence type="ECO:0000256" key="8">
    <source>
        <dbReference type="ARBA" id="ARBA00022833"/>
    </source>
</evidence>
<evidence type="ECO:0000259" key="18">
    <source>
        <dbReference type="PROSITE" id="PS51068"/>
    </source>
</evidence>
<dbReference type="SMR" id="A9WM91"/>
<keyword evidence="20" id="KW-1185">Reference proteome</keyword>
<keyword evidence="12" id="KW-0511">Multifunctional enzyme</keyword>
<evidence type="ECO:0000256" key="16">
    <source>
        <dbReference type="SAM" id="MobiDB-lite"/>
    </source>
</evidence>
<dbReference type="AlphaFoldDB" id="A9WM91"/>
<dbReference type="Gene3D" id="3.20.190.10">
    <property type="entry name" value="MutM-like, N-terminal"/>
    <property type="match status" value="1"/>
</dbReference>
<comment type="cofactor">
    <cofactor evidence="2">
        <name>Zn(2+)</name>
        <dbReference type="ChEBI" id="CHEBI:29105"/>
    </cofactor>
</comment>
<evidence type="ECO:0000256" key="7">
    <source>
        <dbReference type="ARBA" id="ARBA00022801"/>
    </source>
</evidence>
<dbReference type="PANTHER" id="PTHR22993:SF9">
    <property type="entry name" value="FORMAMIDOPYRIMIDINE-DNA GLYCOSYLASE"/>
    <property type="match status" value="1"/>
</dbReference>
<dbReference type="eggNOG" id="COG0266">
    <property type="taxonomic scope" value="Bacteria"/>
</dbReference>
<dbReference type="Pfam" id="PF06827">
    <property type="entry name" value="zf-FPG_IleRS"/>
    <property type="match status" value="1"/>
</dbReference>
<keyword evidence="11" id="KW-0456">Lyase</keyword>
<dbReference type="EC" id="3.2.2.23" evidence="19"/>
<keyword evidence="9" id="KW-0238">DNA-binding</keyword>
<evidence type="ECO:0000256" key="11">
    <source>
        <dbReference type="ARBA" id="ARBA00023239"/>
    </source>
</evidence>
<feature type="domain" description="Formamidopyrimidine-DNA glycosylase catalytic" evidence="18">
    <location>
        <begin position="2"/>
        <end position="102"/>
    </location>
</feature>
<evidence type="ECO:0000256" key="15">
    <source>
        <dbReference type="PROSITE-ProRule" id="PRU00391"/>
    </source>
</evidence>
<dbReference type="SUPFAM" id="SSF46946">
    <property type="entry name" value="S13-like H2TH domain"/>
    <property type="match status" value="1"/>
</dbReference>
<dbReference type="EMBL" id="CP000910">
    <property type="protein sequence ID" value="ABY22223.1"/>
    <property type="molecule type" value="Genomic_DNA"/>
</dbReference>
<dbReference type="Pfam" id="PF06831">
    <property type="entry name" value="H2TH"/>
    <property type="match status" value="1"/>
</dbReference>
<dbReference type="SUPFAM" id="SSF81624">
    <property type="entry name" value="N-terminal domain of MutM-like DNA repair proteins"/>
    <property type="match status" value="1"/>
</dbReference>
<dbReference type="PROSITE" id="PS51068">
    <property type="entry name" value="FPG_CAT"/>
    <property type="match status" value="1"/>
</dbReference>
<gene>
    <name evidence="19" type="ordered locus">RSal33209_0473</name>
</gene>
<evidence type="ECO:0000259" key="17">
    <source>
        <dbReference type="PROSITE" id="PS51066"/>
    </source>
</evidence>
<dbReference type="Gene3D" id="1.10.8.50">
    <property type="match status" value="1"/>
</dbReference>